<proteinExistence type="inferred from homology"/>
<dbReference type="Gene3D" id="3.40.50.300">
    <property type="entry name" value="P-loop containing nucleotide triphosphate hydrolases"/>
    <property type="match status" value="1"/>
</dbReference>
<keyword evidence="6" id="KW-0472">Membrane</keyword>
<dbReference type="GO" id="GO:0005886">
    <property type="term" value="C:plasma membrane"/>
    <property type="evidence" value="ECO:0007669"/>
    <property type="project" value="UniProtKB-SubCell"/>
</dbReference>
<dbReference type="SUPFAM" id="SSF54814">
    <property type="entry name" value="Prokaryotic type KH domain (KH-domain type II)"/>
    <property type="match status" value="1"/>
</dbReference>
<dbReference type="InterPro" id="IPR006073">
    <property type="entry name" value="GTP-bd"/>
</dbReference>
<keyword evidence="6" id="KW-0963">Cytoplasm</keyword>
<comment type="subunit">
    <text evidence="6">Monomer.</text>
</comment>
<dbReference type="HAMAP" id="MF_00367">
    <property type="entry name" value="GTPase_Era"/>
    <property type="match status" value="1"/>
</dbReference>
<evidence type="ECO:0000256" key="7">
    <source>
        <dbReference type="PROSITE-ProRule" id="PRU01050"/>
    </source>
</evidence>
<sequence>MLNSFLNLLANNRMPKSGFVVMIGRSNVGKSTLMNSIVGSKIAITTPKPQTTRLPIQGIVTRDKGQMVFVDTPGILKGAKDMLSKRLADSVRASLEDVDVIAYIVDPTREIGQEEREVMRMIESIDKPKVLVINKIDLEHKPFIDFYRDLSENYTATIEVSALRGTHVHTLIDKFYEFLPEGVYYYPEHQLTNMPNKTWLAELIREKLFLRLRQELPYTTHVEVTEVEERENGMMYVAGTIFTTEERYKSMIIGKGGRGIREIGQSTRKELEAVMGTKVFLDLTVEVDAYWMNRFE</sequence>
<evidence type="ECO:0000256" key="3">
    <source>
        <dbReference type="ARBA" id="ARBA00022741"/>
    </source>
</evidence>
<dbReference type="Gene3D" id="3.30.300.20">
    <property type="match status" value="1"/>
</dbReference>
<evidence type="ECO:0000259" key="9">
    <source>
        <dbReference type="PROSITE" id="PS50823"/>
    </source>
</evidence>
<evidence type="ECO:0000259" key="10">
    <source>
        <dbReference type="PROSITE" id="PS51713"/>
    </source>
</evidence>
<dbReference type="NCBIfam" id="NF000908">
    <property type="entry name" value="PRK00089.1"/>
    <property type="match status" value="1"/>
</dbReference>
<feature type="domain" description="KH type-2" evidence="9">
    <location>
        <begin position="212"/>
        <end position="289"/>
    </location>
</feature>
<dbReference type="CDD" id="cd22534">
    <property type="entry name" value="KH-II_Era"/>
    <property type="match status" value="1"/>
</dbReference>
<accession>A0A2M8LGC1</accession>
<keyword evidence="6" id="KW-1003">Cell membrane</keyword>
<keyword evidence="6" id="KW-0690">Ribosome biogenesis</keyword>
<feature type="region of interest" description="G2" evidence="7">
    <location>
        <begin position="50"/>
        <end position="54"/>
    </location>
</feature>
<dbReference type="PRINTS" id="PR00326">
    <property type="entry name" value="GTP1OBG"/>
</dbReference>
<feature type="region of interest" description="G4" evidence="7">
    <location>
        <begin position="134"/>
        <end position="137"/>
    </location>
</feature>
<dbReference type="PROSITE" id="PS51713">
    <property type="entry name" value="G_ERA"/>
    <property type="match status" value="1"/>
</dbReference>
<evidence type="ECO:0000313" key="12">
    <source>
        <dbReference type="Proteomes" id="UP000231436"/>
    </source>
</evidence>
<dbReference type="NCBIfam" id="TIGR00231">
    <property type="entry name" value="small_GTP"/>
    <property type="match status" value="1"/>
</dbReference>
<dbReference type="GO" id="GO:0070181">
    <property type="term" value="F:small ribosomal subunit rRNA binding"/>
    <property type="evidence" value="ECO:0007669"/>
    <property type="project" value="UniProtKB-UniRule"/>
</dbReference>
<dbReference type="Pfam" id="PF07650">
    <property type="entry name" value="KH_2"/>
    <property type="match status" value="1"/>
</dbReference>
<feature type="region of interest" description="G5" evidence="7">
    <location>
        <begin position="160"/>
        <end position="162"/>
    </location>
</feature>
<feature type="region of interest" description="G3" evidence="7">
    <location>
        <begin position="71"/>
        <end position="74"/>
    </location>
</feature>
<dbReference type="CDD" id="cd04163">
    <property type="entry name" value="Era"/>
    <property type="match status" value="1"/>
</dbReference>
<feature type="region of interest" description="G1" evidence="7">
    <location>
        <begin position="24"/>
        <end position="31"/>
    </location>
</feature>
<comment type="caution">
    <text evidence="11">The sequence shown here is derived from an EMBL/GenBank/DDBJ whole genome shotgun (WGS) entry which is preliminary data.</text>
</comment>
<dbReference type="SUPFAM" id="SSF52540">
    <property type="entry name" value="P-loop containing nucleoside triphosphate hydrolases"/>
    <property type="match status" value="1"/>
</dbReference>
<comment type="similarity">
    <text evidence="1 6 7 8">Belongs to the TRAFAC class TrmE-Era-EngA-EngB-Septin-like GTPase superfamily. Era GTPase family.</text>
</comment>
<dbReference type="AlphaFoldDB" id="A0A2M8LGC1"/>
<feature type="binding site" evidence="6">
    <location>
        <begin position="134"/>
        <end position="137"/>
    </location>
    <ligand>
        <name>GTP</name>
        <dbReference type="ChEBI" id="CHEBI:37565"/>
    </ligand>
</feature>
<dbReference type="InterPro" id="IPR027417">
    <property type="entry name" value="P-loop_NTPase"/>
</dbReference>
<name>A0A2M8LGC1_9BACT</name>
<evidence type="ECO:0000256" key="8">
    <source>
        <dbReference type="RuleBase" id="RU003761"/>
    </source>
</evidence>
<dbReference type="PANTHER" id="PTHR42698">
    <property type="entry name" value="GTPASE ERA"/>
    <property type="match status" value="1"/>
</dbReference>
<comment type="function">
    <text evidence="6">An essential GTPase that binds both GDP and GTP, with rapid nucleotide exchange. Plays a role in 16S rRNA processing and 30S ribosomal subunit biogenesis and possibly also in cell cycle regulation and energy metabolism.</text>
</comment>
<dbReference type="InterPro" id="IPR009019">
    <property type="entry name" value="KH_sf_prok-type"/>
</dbReference>
<evidence type="ECO:0000256" key="1">
    <source>
        <dbReference type="ARBA" id="ARBA00007921"/>
    </source>
</evidence>
<evidence type="ECO:0000256" key="5">
    <source>
        <dbReference type="ARBA" id="ARBA00023134"/>
    </source>
</evidence>
<dbReference type="EMBL" id="PFEU01000018">
    <property type="protein sequence ID" value="PJE76502.1"/>
    <property type="molecule type" value="Genomic_DNA"/>
</dbReference>
<evidence type="ECO:0000313" key="11">
    <source>
        <dbReference type="EMBL" id="PJE76502.1"/>
    </source>
</evidence>
<feature type="binding site" evidence="6">
    <location>
        <begin position="71"/>
        <end position="75"/>
    </location>
    <ligand>
        <name>GTP</name>
        <dbReference type="ChEBI" id="CHEBI:37565"/>
    </ligand>
</feature>
<keyword evidence="5 6" id="KW-0342">GTP-binding</keyword>
<dbReference type="PANTHER" id="PTHR42698:SF1">
    <property type="entry name" value="GTPASE ERA, MITOCHONDRIAL"/>
    <property type="match status" value="1"/>
</dbReference>
<dbReference type="GO" id="GO:0000028">
    <property type="term" value="P:ribosomal small subunit assembly"/>
    <property type="evidence" value="ECO:0007669"/>
    <property type="project" value="TreeGrafter"/>
</dbReference>
<dbReference type="Proteomes" id="UP000231436">
    <property type="component" value="Unassembled WGS sequence"/>
</dbReference>
<comment type="caution">
    <text evidence="6">Lacks conserved residue(s) required for the propagation of feature annotation.</text>
</comment>
<dbReference type="GO" id="GO:0005525">
    <property type="term" value="F:GTP binding"/>
    <property type="evidence" value="ECO:0007669"/>
    <property type="project" value="UniProtKB-UniRule"/>
</dbReference>
<dbReference type="GO" id="GO:0005829">
    <property type="term" value="C:cytosol"/>
    <property type="evidence" value="ECO:0007669"/>
    <property type="project" value="TreeGrafter"/>
</dbReference>
<dbReference type="InterPro" id="IPR005662">
    <property type="entry name" value="GTPase_Era-like"/>
</dbReference>
<comment type="subcellular location">
    <subcellularLocation>
        <location evidence="6">Cytoplasm</location>
    </subcellularLocation>
    <subcellularLocation>
        <location evidence="6">Cell membrane</location>
        <topology evidence="6">Peripheral membrane protein</topology>
    </subcellularLocation>
</comment>
<dbReference type="GO" id="GO:0043024">
    <property type="term" value="F:ribosomal small subunit binding"/>
    <property type="evidence" value="ECO:0007669"/>
    <property type="project" value="TreeGrafter"/>
</dbReference>
<dbReference type="GO" id="GO:0003924">
    <property type="term" value="F:GTPase activity"/>
    <property type="evidence" value="ECO:0007669"/>
    <property type="project" value="UniProtKB-UniRule"/>
</dbReference>
<evidence type="ECO:0000256" key="6">
    <source>
        <dbReference type="HAMAP-Rule" id="MF_00367"/>
    </source>
</evidence>
<dbReference type="InterPro" id="IPR030388">
    <property type="entry name" value="G_ERA_dom"/>
</dbReference>
<keyword evidence="3 6" id="KW-0547">Nucleotide-binding</keyword>
<protein>
    <recommendedName>
        <fullName evidence="2 6">GTPase Era</fullName>
    </recommendedName>
</protein>
<keyword evidence="6" id="KW-0699">rRNA-binding</keyword>
<evidence type="ECO:0000256" key="4">
    <source>
        <dbReference type="ARBA" id="ARBA00022884"/>
    </source>
</evidence>
<keyword evidence="4 6" id="KW-0694">RNA-binding</keyword>
<dbReference type="InterPro" id="IPR004044">
    <property type="entry name" value="KH_dom_type_2"/>
</dbReference>
<dbReference type="InterPro" id="IPR005225">
    <property type="entry name" value="Small_GTP-bd"/>
</dbReference>
<organism evidence="11 12">
    <name type="scientific">Candidatus Uhrbacteria bacterium CG10_big_fil_rev_8_21_14_0_10_48_16</name>
    <dbReference type="NCBI Taxonomy" id="1975038"/>
    <lineage>
        <taxon>Bacteria</taxon>
        <taxon>Candidatus Uhriibacteriota</taxon>
    </lineage>
</organism>
<dbReference type="PROSITE" id="PS50823">
    <property type="entry name" value="KH_TYPE_2"/>
    <property type="match status" value="1"/>
</dbReference>
<evidence type="ECO:0000256" key="2">
    <source>
        <dbReference type="ARBA" id="ARBA00020484"/>
    </source>
</evidence>
<reference evidence="12" key="1">
    <citation type="submission" date="2017-09" db="EMBL/GenBank/DDBJ databases">
        <title>Depth-based differentiation of microbial function through sediment-hosted aquifers and enrichment of novel symbionts in the deep terrestrial subsurface.</title>
        <authorList>
            <person name="Probst A.J."/>
            <person name="Ladd B."/>
            <person name="Jarett J.K."/>
            <person name="Geller-Mcgrath D.E."/>
            <person name="Sieber C.M.K."/>
            <person name="Emerson J.B."/>
            <person name="Anantharaman K."/>
            <person name="Thomas B.C."/>
            <person name="Malmstrom R."/>
            <person name="Stieglmeier M."/>
            <person name="Klingl A."/>
            <person name="Woyke T."/>
            <person name="Ryan C.M."/>
            <person name="Banfield J.F."/>
        </authorList>
    </citation>
    <scope>NUCLEOTIDE SEQUENCE [LARGE SCALE GENOMIC DNA]</scope>
</reference>
<dbReference type="InterPro" id="IPR015946">
    <property type="entry name" value="KH_dom-like_a/b"/>
</dbReference>
<dbReference type="NCBIfam" id="TIGR00436">
    <property type="entry name" value="era"/>
    <property type="match status" value="1"/>
</dbReference>
<dbReference type="Pfam" id="PF01926">
    <property type="entry name" value="MMR_HSR1"/>
    <property type="match status" value="1"/>
</dbReference>
<gene>
    <name evidence="6" type="primary">era</name>
    <name evidence="11" type="ORF">COV05_03995</name>
</gene>
<feature type="domain" description="Era-type G" evidence="10">
    <location>
        <begin position="16"/>
        <end position="181"/>
    </location>
</feature>